<evidence type="ECO:0000313" key="2">
    <source>
        <dbReference type="Proteomes" id="UP000627292"/>
    </source>
</evidence>
<evidence type="ECO:0008006" key="3">
    <source>
        <dbReference type="Google" id="ProtNLM"/>
    </source>
</evidence>
<reference evidence="1" key="2">
    <citation type="submission" date="2020-09" db="EMBL/GenBank/DDBJ databases">
        <authorList>
            <person name="Sun Q."/>
            <person name="Zhou Y."/>
        </authorList>
    </citation>
    <scope>NUCLEOTIDE SEQUENCE</scope>
    <source>
        <strain evidence="1">CGMCC 1.15290</strain>
    </source>
</reference>
<keyword evidence="2" id="KW-1185">Reference proteome</keyword>
<protein>
    <recommendedName>
        <fullName evidence="3">DUF481 domain-containing protein</fullName>
    </recommendedName>
</protein>
<sequence>MPAGIVIVPLRNMKTRILVVLCLCWFGGKAQFTDSTHYYVSYAATGIINQTNDGSSYVLTNNFKFNVRKKSISLNSTNNWMYGQQNRQLSNNDFGSTLDFNLYKGPKHFFFWGLANYTTSFSLKINDQLQAGAGGAYDVLNRKNALINISNGILYEKSDLMMNDTTRDVYSTMRNSFRLRFHFELQNLFVIESSSFLQNSFRHSSDYIVRSVTSVSVKLRQWLSLTTSLNYNKFNRTQRETLLLNFGLTAEKYF</sequence>
<reference evidence="1" key="1">
    <citation type="journal article" date="2014" name="Int. J. Syst. Evol. Microbiol.">
        <title>Complete genome sequence of Corynebacterium casei LMG S-19264T (=DSM 44701T), isolated from a smear-ripened cheese.</title>
        <authorList>
            <consortium name="US DOE Joint Genome Institute (JGI-PGF)"/>
            <person name="Walter F."/>
            <person name="Albersmeier A."/>
            <person name="Kalinowski J."/>
            <person name="Ruckert C."/>
        </authorList>
    </citation>
    <scope>NUCLEOTIDE SEQUENCE</scope>
    <source>
        <strain evidence="1">CGMCC 1.15290</strain>
    </source>
</reference>
<proteinExistence type="predicted"/>
<dbReference type="AlphaFoldDB" id="A0A917MZV0"/>
<gene>
    <name evidence="1" type="ORF">GCM10011379_57800</name>
</gene>
<organism evidence="1 2">
    <name type="scientific">Filimonas zeae</name>
    <dbReference type="NCBI Taxonomy" id="1737353"/>
    <lineage>
        <taxon>Bacteria</taxon>
        <taxon>Pseudomonadati</taxon>
        <taxon>Bacteroidota</taxon>
        <taxon>Chitinophagia</taxon>
        <taxon>Chitinophagales</taxon>
        <taxon>Chitinophagaceae</taxon>
        <taxon>Filimonas</taxon>
    </lineage>
</organism>
<evidence type="ECO:0000313" key="1">
    <source>
        <dbReference type="EMBL" id="GGH83026.1"/>
    </source>
</evidence>
<dbReference type="Pfam" id="PF04338">
    <property type="entry name" value="DUF481"/>
    <property type="match status" value="1"/>
</dbReference>
<dbReference type="EMBL" id="BMIB01000008">
    <property type="protein sequence ID" value="GGH83026.1"/>
    <property type="molecule type" value="Genomic_DNA"/>
</dbReference>
<dbReference type="InterPro" id="IPR007433">
    <property type="entry name" value="DUF481"/>
</dbReference>
<accession>A0A917MZV0</accession>
<name>A0A917MZV0_9BACT</name>
<dbReference type="Proteomes" id="UP000627292">
    <property type="component" value="Unassembled WGS sequence"/>
</dbReference>
<comment type="caution">
    <text evidence="1">The sequence shown here is derived from an EMBL/GenBank/DDBJ whole genome shotgun (WGS) entry which is preliminary data.</text>
</comment>